<proteinExistence type="inferred from homology"/>
<dbReference type="PANTHER" id="PTHR11603:SF147">
    <property type="entry name" value="MEMBRANE PROTEIN"/>
    <property type="match status" value="1"/>
</dbReference>
<evidence type="ECO:0000256" key="3">
    <source>
        <dbReference type="SAM" id="MobiDB-lite"/>
    </source>
</evidence>
<dbReference type="Proteomes" id="UP001597119">
    <property type="component" value="Unassembled WGS sequence"/>
</dbReference>
<dbReference type="EMBL" id="JBHUDJ010000006">
    <property type="protein sequence ID" value="MFD1587725.1"/>
    <property type="molecule type" value="Genomic_DNA"/>
</dbReference>
<dbReference type="InterPro" id="IPR009019">
    <property type="entry name" value="KH_sf_prok-type"/>
</dbReference>
<keyword evidence="2" id="KW-0694">RNA-binding</keyword>
<feature type="domain" description="AAA+ ATPase" evidence="4">
    <location>
        <begin position="261"/>
        <end position="396"/>
    </location>
</feature>
<dbReference type="InterPro" id="IPR052041">
    <property type="entry name" value="Nucleic_acid_metab_PIN/TRAM"/>
</dbReference>
<dbReference type="Pfam" id="PF01850">
    <property type="entry name" value="PIN"/>
    <property type="match status" value="1"/>
</dbReference>
<sequence>MNIVPDTSVVIDGRVSEHVESGDFADATIYVPEAVVGELESQANDGRDSGWDGLSELQALATLADDGEITLEYVGRRPDAVEKRDAGEGEIDALIRDTAAEHDATLFTSDIVQSEVATAKGIDVEYVEPRTEDTTVESLSIEDFFDETTMSLHLKTGVRPMAKRGELGDMHYEEIRDEVSTETQLKEWSQEIRNSARASPDGFIELSEEGMTIVQFRDMRIAIASPPFADGHEITAVRPIAKTELDDYEFADELRDRLTDHQRGVLISGAPGAGKSTFAQAVAEFLSKADFAVKTMEKPRDLQVGPHITQYTELGGEMAKTADSLLMVRPDYTIYDEVRKTDDFEVFADMRLAGVGMIGVVHATRAIDSLQRLVGRVELGMIPQVVDTVVYIEAGKVEKVYDVKTEVKVPEGLMEEDLARPVILIRDFETGQPEYEIYTFNRQVVTVPIGADEDGGRESGVDRIAKQEVEREIRSIAHGHVEVELRGRDTAVVWVEDDDISQVIGKGGGRISDVENRLGIDIDVRTFSERPSGMPSEGAAGGGGGQPGQIVTPEVTSRHVIVPMDGHAGETVEVQADGEYLFTATVSRGGEIQVSRGSAIAEELEQAIDRGKTITVVPS</sequence>
<protein>
    <submittedName>
        <fullName evidence="6">PINc/VapC family ATPase</fullName>
    </submittedName>
</protein>
<dbReference type="InterPro" id="IPR002716">
    <property type="entry name" value="PIN_dom"/>
</dbReference>
<dbReference type="SMART" id="SM00382">
    <property type="entry name" value="AAA"/>
    <property type="match status" value="1"/>
</dbReference>
<dbReference type="SUPFAM" id="SSF88723">
    <property type="entry name" value="PIN domain-like"/>
    <property type="match status" value="1"/>
</dbReference>
<evidence type="ECO:0000259" key="5">
    <source>
        <dbReference type="SMART" id="SM00670"/>
    </source>
</evidence>
<evidence type="ECO:0000313" key="7">
    <source>
        <dbReference type="Proteomes" id="UP001597119"/>
    </source>
</evidence>
<keyword evidence="7" id="KW-1185">Reference proteome</keyword>
<dbReference type="GO" id="GO:0003723">
    <property type="term" value="F:RNA binding"/>
    <property type="evidence" value="ECO:0007669"/>
    <property type="project" value="UniProtKB-UniRule"/>
</dbReference>
<comment type="caution">
    <text evidence="6">The sequence shown here is derived from an EMBL/GenBank/DDBJ whole genome shotgun (WGS) entry which is preliminary data.</text>
</comment>
<reference evidence="6 7" key="1">
    <citation type="journal article" date="2019" name="Int. J. Syst. Evol. Microbiol.">
        <title>The Global Catalogue of Microorganisms (GCM) 10K type strain sequencing project: providing services to taxonomists for standard genome sequencing and annotation.</title>
        <authorList>
            <consortium name="The Broad Institute Genomics Platform"/>
            <consortium name="The Broad Institute Genome Sequencing Center for Infectious Disease"/>
            <person name="Wu L."/>
            <person name="Ma J."/>
        </authorList>
    </citation>
    <scope>NUCLEOTIDE SEQUENCE [LARGE SCALE GENOMIC DNA]</scope>
    <source>
        <strain evidence="6 7">CGMCC 1.12125</strain>
    </source>
</reference>
<feature type="region of interest" description="Disordered" evidence="3">
    <location>
        <begin position="527"/>
        <end position="547"/>
    </location>
</feature>
<evidence type="ECO:0000256" key="2">
    <source>
        <dbReference type="PROSITE-ProRule" id="PRU00117"/>
    </source>
</evidence>
<dbReference type="SMART" id="SM00670">
    <property type="entry name" value="PINc"/>
    <property type="match status" value="1"/>
</dbReference>
<dbReference type="AlphaFoldDB" id="A0ABD6CDR6"/>
<evidence type="ECO:0000313" key="6">
    <source>
        <dbReference type="EMBL" id="MFD1587725.1"/>
    </source>
</evidence>
<evidence type="ECO:0000256" key="1">
    <source>
        <dbReference type="ARBA" id="ARBA00046345"/>
    </source>
</evidence>
<dbReference type="SUPFAM" id="SSF54814">
    <property type="entry name" value="Prokaryotic type KH domain (KH-domain type II)"/>
    <property type="match status" value="1"/>
</dbReference>
<dbReference type="NCBIfam" id="NF010335">
    <property type="entry name" value="PRK13764.1"/>
    <property type="match status" value="1"/>
</dbReference>
<comment type="similarity">
    <text evidence="1">In the N-terminal section; belongs to the PINc/VapC protein family.</text>
</comment>
<dbReference type="SUPFAM" id="SSF52540">
    <property type="entry name" value="P-loop containing nucleoside triphosphate hydrolases"/>
    <property type="match status" value="1"/>
</dbReference>
<dbReference type="Pfam" id="PF00437">
    <property type="entry name" value="T2SSE"/>
    <property type="match status" value="1"/>
</dbReference>
<organism evidence="6 7">
    <name type="scientific">Halorientalis brevis</name>
    <dbReference type="NCBI Taxonomy" id="1126241"/>
    <lineage>
        <taxon>Archaea</taxon>
        <taxon>Methanobacteriati</taxon>
        <taxon>Methanobacteriota</taxon>
        <taxon>Stenosarchaea group</taxon>
        <taxon>Halobacteria</taxon>
        <taxon>Halobacteriales</taxon>
        <taxon>Haloarculaceae</taxon>
        <taxon>Halorientalis</taxon>
    </lineage>
</organism>
<feature type="domain" description="PIN" evidence="5">
    <location>
        <begin position="1"/>
        <end position="115"/>
    </location>
</feature>
<dbReference type="Gene3D" id="3.40.50.300">
    <property type="entry name" value="P-loop containing nucleotide triphosphate hydrolases"/>
    <property type="match status" value="1"/>
</dbReference>
<dbReference type="InterPro" id="IPR003593">
    <property type="entry name" value="AAA+_ATPase"/>
</dbReference>
<dbReference type="InterPro" id="IPR001482">
    <property type="entry name" value="T2SS/T4SS_dom"/>
</dbReference>
<name>A0ABD6CDR6_9EURY</name>
<dbReference type="RefSeq" id="WP_247380753.1">
    <property type="nucleotide sequence ID" value="NZ_JALLGV010000008.1"/>
</dbReference>
<gene>
    <name evidence="6" type="ORF">ACFR9U_12085</name>
</gene>
<evidence type="ECO:0000259" key="4">
    <source>
        <dbReference type="SMART" id="SM00382"/>
    </source>
</evidence>
<dbReference type="InterPro" id="IPR027417">
    <property type="entry name" value="P-loop_NTPase"/>
</dbReference>
<accession>A0ABD6CDR6</accession>
<dbReference type="Gene3D" id="3.40.50.1010">
    <property type="entry name" value="5'-nuclease"/>
    <property type="match status" value="1"/>
</dbReference>
<dbReference type="CDD" id="cd09878">
    <property type="entry name" value="PIN_VapC_VirB11L-ATPase-like"/>
    <property type="match status" value="1"/>
</dbReference>
<dbReference type="InterPro" id="IPR029060">
    <property type="entry name" value="PIN-like_dom_sf"/>
</dbReference>
<dbReference type="PANTHER" id="PTHR11603">
    <property type="entry name" value="AAA FAMILY ATPASE"/>
    <property type="match status" value="1"/>
</dbReference>
<dbReference type="PROSITE" id="PS50084">
    <property type="entry name" value="KH_TYPE_1"/>
    <property type="match status" value="1"/>
</dbReference>